<comment type="caution">
    <text evidence="1">The sequence shown here is derived from an EMBL/GenBank/DDBJ whole genome shotgun (WGS) entry which is preliminary data.</text>
</comment>
<protein>
    <submittedName>
        <fullName evidence="1">Uncharacterized protein</fullName>
    </submittedName>
</protein>
<reference evidence="1 2" key="1">
    <citation type="submission" date="2018-07" db="EMBL/GenBank/DDBJ databases">
        <title>Genomic Encyclopedia of Type Strains, Phase IV (KMG-IV): sequencing the most valuable type-strain genomes for metagenomic binning, comparative biology and taxonomic classification.</title>
        <authorList>
            <person name="Goeker M."/>
        </authorList>
    </citation>
    <scope>NUCLEOTIDE SEQUENCE [LARGE SCALE GENOMIC DNA]</scope>
    <source>
        <strain evidence="1 2">DSM 26407</strain>
    </source>
</reference>
<dbReference type="OrthoDB" id="7871407at2"/>
<keyword evidence="2" id="KW-1185">Reference proteome</keyword>
<organism evidence="1 2">
    <name type="scientific">Thioalbus denitrificans</name>
    <dbReference type="NCBI Taxonomy" id="547122"/>
    <lineage>
        <taxon>Bacteria</taxon>
        <taxon>Pseudomonadati</taxon>
        <taxon>Pseudomonadota</taxon>
        <taxon>Gammaproteobacteria</taxon>
        <taxon>Chromatiales</taxon>
        <taxon>Ectothiorhodospiraceae</taxon>
        <taxon>Thioalbus</taxon>
    </lineage>
</organism>
<proteinExistence type="predicted"/>
<accession>A0A369CC23</accession>
<evidence type="ECO:0000313" key="1">
    <source>
        <dbReference type="EMBL" id="RCX30177.1"/>
    </source>
</evidence>
<name>A0A369CC23_9GAMM</name>
<dbReference type="AlphaFoldDB" id="A0A369CC23"/>
<gene>
    <name evidence="1" type="ORF">DFQ59_1059</name>
</gene>
<evidence type="ECO:0000313" key="2">
    <source>
        <dbReference type="Proteomes" id="UP000252707"/>
    </source>
</evidence>
<dbReference type="RefSeq" id="WP_114279796.1">
    <property type="nucleotide sequence ID" value="NZ_QPJY01000005.1"/>
</dbReference>
<dbReference type="EMBL" id="QPJY01000005">
    <property type="protein sequence ID" value="RCX30177.1"/>
    <property type="molecule type" value="Genomic_DNA"/>
</dbReference>
<sequence>MTVTITGTFESVGQARNAGDDLVNTGIDQEKVFVDENNKQVKVMVSAAIAAEIKEILNRHKPTQVT</sequence>
<dbReference type="Proteomes" id="UP000252707">
    <property type="component" value="Unassembled WGS sequence"/>
</dbReference>